<dbReference type="AlphaFoldDB" id="A0A5E4QJU8"/>
<keyword evidence="7" id="KW-0067">ATP-binding</keyword>
<evidence type="ECO:0000256" key="6">
    <source>
        <dbReference type="ARBA" id="ARBA00022741"/>
    </source>
</evidence>
<evidence type="ECO:0000256" key="4">
    <source>
        <dbReference type="ARBA" id="ARBA00022695"/>
    </source>
</evidence>
<dbReference type="HAMAP" id="MF_00692">
    <property type="entry name" value="SelO"/>
    <property type="match status" value="1"/>
</dbReference>
<organism evidence="10 11">
    <name type="scientific">Leptidea sinapis</name>
    <dbReference type="NCBI Taxonomy" id="189913"/>
    <lineage>
        <taxon>Eukaryota</taxon>
        <taxon>Metazoa</taxon>
        <taxon>Ecdysozoa</taxon>
        <taxon>Arthropoda</taxon>
        <taxon>Hexapoda</taxon>
        <taxon>Insecta</taxon>
        <taxon>Pterygota</taxon>
        <taxon>Neoptera</taxon>
        <taxon>Endopterygota</taxon>
        <taxon>Lepidoptera</taxon>
        <taxon>Glossata</taxon>
        <taxon>Ditrysia</taxon>
        <taxon>Papilionoidea</taxon>
        <taxon>Pieridae</taxon>
        <taxon>Dismorphiinae</taxon>
        <taxon>Leptidea</taxon>
    </lineage>
</organism>
<name>A0A5E4QJU8_9NEOP</name>
<dbReference type="Proteomes" id="UP000324832">
    <property type="component" value="Unassembled WGS sequence"/>
</dbReference>
<dbReference type="GO" id="GO:0005524">
    <property type="term" value="F:ATP binding"/>
    <property type="evidence" value="ECO:0007669"/>
    <property type="project" value="UniProtKB-KW"/>
</dbReference>
<keyword evidence="3" id="KW-0808">Transferase</keyword>
<dbReference type="GO" id="GO:0046872">
    <property type="term" value="F:metal ion binding"/>
    <property type="evidence" value="ECO:0007669"/>
    <property type="project" value="UniProtKB-KW"/>
</dbReference>
<dbReference type="InterPro" id="IPR003846">
    <property type="entry name" value="SelO"/>
</dbReference>
<evidence type="ECO:0000256" key="9">
    <source>
        <dbReference type="ARBA" id="ARBA00031547"/>
    </source>
</evidence>
<evidence type="ECO:0000256" key="1">
    <source>
        <dbReference type="ARBA" id="ARBA00001946"/>
    </source>
</evidence>
<comment type="similarity">
    <text evidence="2">Belongs to the SELO family.</text>
</comment>
<dbReference type="GO" id="GO:0016779">
    <property type="term" value="F:nucleotidyltransferase activity"/>
    <property type="evidence" value="ECO:0007669"/>
    <property type="project" value="UniProtKB-KW"/>
</dbReference>
<keyword evidence="11" id="KW-1185">Reference proteome</keyword>
<evidence type="ECO:0000256" key="7">
    <source>
        <dbReference type="ARBA" id="ARBA00022840"/>
    </source>
</evidence>
<keyword evidence="6" id="KW-0547">Nucleotide-binding</keyword>
<proteinExistence type="inferred from homology"/>
<keyword evidence="5" id="KW-0479">Metal-binding</keyword>
<comment type="cofactor">
    <cofactor evidence="1">
        <name>Mg(2+)</name>
        <dbReference type="ChEBI" id="CHEBI:18420"/>
    </cofactor>
</comment>
<evidence type="ECO:0000256" key="2">
    <source>
        <dbReference type="ARBA" id="ARBA00009747"/>
    </source>
</evidence>
<dbReference type="PANTHER" id="PTHR12153:SF18">
    <property type="entry name" value="SELENOPROTEIN O"/>
    <property type="match status" value="1"/>
</dbReference>
<evidence type="ECO:0000313" key="11">
    <source>
        <dbReference type="Proteomes" id="UP000324832"/>
    </source>
</evidence>
<reference evidence="10 11" key="1">
    <citation type="submission" date="2017-07" db="EMBL/GenBank/DDBJ databases">
        <authorList>
            <person name="Talla V."/>
            <person name="Backstrom N."/>
        </authorList>
    </citation>
    <scope>NUCLEOTIDE SEQUENCE [LARGE SCALE GENOMIC DNA]</scope>
</reference>
<evidence type="ECO:0000256" key="3">
    <source>
        <dbReference type="ARBA" id="ARBA00022679"/>
    </source>
</evidence>
<evidence type="ECO:0000256" key="8">
    <source>
        <dbReference type="ARBA" id="ARBA00022842"/>
    </source>
</evidence>
<dbReference type="NCBIfam" id="NF000658">
    <property type="entry name" value="PRK00029.1"/>
    <property type="match status" value="1"/>
</dbReference>
<keyword evidence="4" id="KW-0548">Nucleotidyltransferase</keyword>
<keyword evidence="8" id="KW-0460">Magnesium</keyword>
<dbReference type="EMBL" id="FZQP02003333">
    <property type="protein sequence ID" value="VVC97834.1"/>
    <property type="molecule type" value="Genomic_DNA"/>
</dbReference>
<evidence type="ECO:0000313" key="10">
    <source>
        <dbReference type="EMBL" id="VVC97834.1"/>
    </source>
</evidence>
<gene>
    <name evidence="10" type="ORF">LSINAPIS_LOCUS9028</name>
</gene>
<evidence type="ECO:0000256" key="5">
    <source>
        <dbReference type="ARBA" id="ARBA00022723"/>
    </source>
</evidence>
<sequence>MRRVLCTMAVCQQKFSMLSLTKMISDFKEFKFKSPPSYAELPISENPEYNVPVAVNNFIFSKVPTEPLTGKLHLVCVSEEALTDILDLDPKVADDEDFTNFLAGKYYPEGAYCVSHRYGGYQFGFWADQLGDGRAHILGEYTNSKGETWQPQLKGSGETPYSRFGDGRAVLRSSIREMIASEACYHLGIPTTRAAGLVVSDDHKVWRDKSYSGMAKQERAAVVMRLAPAWYRIGSFEILCRKKEYTLEATFADFVIKHHFPDISLEDEDRYVKLFSEVAHRNLDMVASWQGFGFTHGVLNTDNISLLGLTIDYGPYGFVEHYYDHYVPNSSDDRGRYAYKMQPEILLWNLDKFLEALIPILTEEQIRKARDIQRELEKYVEDKIRIIFNKKLGLTIIEDGDDVLVKDLLGMMQETTADFTGTFRQLAEVKPDELLNTDALKDKWALSKVGKAKRWEQWARRYIQRLSDEQVNENDRIELMNSVNPIYVPRNWILQEAIADAENNKFHKVRHLLEVFKEPYEVNEEAEKLGYSSQLSLWLLVVGRVLRLKVLSRIRTNYRLY</sequence>
<dbReference type="PANTHER" id="PTHR12153">
    <property type="entry name" value="SELENOPROTEIN O"/>
    <property type="match status" value="1"/>
</dbReference>
<accession>A0A5E4QJU8</accession>
<dbReference type="Pfam" id="PF02696">
    <property type="entry name" value="SelO"/>
    <property type="match status" value="1"/>
</dbReference>
<protein>
    <recommendedName>
        <fullName evidence="9">Selenoprotein O</fullName>
    </recommendedName>
</protein>